<protein>
    <submittedName>
        <fullName evidence="1">Uncharacterized protein</fullName>
    </submittedName>
</protein>
<dbReference type="Proteomes" id="UP000248631">
    <property type="component" value="Unassembled WGS sequence"/>
</dbReference>
<gene>
    <name evidence="1" type="ORF">RB24_20125</name>
</gene>
<dbReference type="RefSeq" id="WP_044531718.1">
    <property type="nucleotide sequence ID" value="NZ_JWJC01000026.1"/>
</dbReference>
<evidence type="ECO:0000313" key="2">
    <source>
        <dbReference type="Proteomes" id="UP000248631"/>
    </source>
</evidence>
<reference evidence="1 2" key="1">
    <citation type="submission" date="2014-12" db="EMBL/GenBank/DDBJ databases">
        <title>Complete genome sequence of Herbaspirillum rubrisubalbicans Os38.</title>
        <authorList>
            <person name="Chen M."/>
            <person name="An Q."/>
        </authorList>
    </citation>
    <scope>NUCLEOTIDE SEQUENCE [LARGE SCALE GENOMIC DNA]</scope>
    <source>
        <strain evidence="1 2">Os38</strain>
    </source>
</reference>
<keyword evidence="2" id="KW-1185">Reference proteome</keyword>
<evidence type="ECO:0000313" key="1">
    <source>
        <dbReference type="EMBL" id="RAM62622.1"/>
    </source>
</evidence>
<accession>A0ABX9BXK9</accession>
<organism evidence="1 2">
    <name type="scientific">Herbaspirillum rubrisubalbicans</name>
    <dbReference type="NCBI Taxonomy" id="80842"/>
    <lineage>
        <taxon>Bacteria</taxon>
        <taxon>Pseudomonadati</taxon>
        <taxon>Pseudomonadota</taxon>
        <taxon>Betaproteobacteria</taxon>
        <taxon>Burkholderiales</taxon>
        <taxon>Oxalobacteraceae</taxon>
        <taxon>Herbaspirillum</taxon>
    </lineage>
</organism>
<name>A0ABX9BXK9_9BURK</name>
<sequence length="94" mass="10401">MQLMVFYLTPPISLRPGSRLHREFARIGEQGQLIQVVHSLGGLDVACRDAAAQQRDQEKKCAGVSPGTRREEALVHCCLMKSSRQLWDGLLAIG</sequence>
<proteinExistence type="predicted"/>
<dbReference type="EMBL" id="JUGD01000025">
    <property type="protein sequence ID" value="RAM62622.1"/>
    <property type="molecule type" value="Genomic_DNA"/>
</dbReference>
<comment type="caution">
    <text evidence="1">The sequence shown here is derived from an EMBL/GenBank/DDBJ whole genome shotgun (WGS) entry which is preliminary data.</text>
</comment>